<sequence length="469" mass="50237">MKSGLEPGQIFAGYRIDRLLGAGGMGEVYLARDRDLPRPVALKLLTPIAGDDRDVRARFLREADTAARLSHPNIVAVYARGEEQGRLWMAIQYIEGTDVAAVLRRGPVRPEHAVRITEETARALDHAHAAGVLHRDVKPANILLAWGEQQQVYLSDFGIAKALDRTDGLTRTGELYASFHYAAPEQFEMRPDIDRRADVYSLGCTLYYLLTGRLPYPAATTGALVNAHLNAPVPRPSAADPRLPSGFDGVIARAMAKNRDERFSGCGELALAARRALTEPAVTVPAVLTVPVPSPAAAGPRSPRRRLLAVLAVLIVVAVFGATAWFTGLVRGGDHPATPPAADAKTAAEQAACAYTALVASYDYDDPAGWEQKVQAGATGQWKSQAATVLPMARVLVSADPERSRAGNTSCTATMTAGDTRADVQVQITTVNQVAGEAETTRELSVSTVMELVDGRWLCSVFNAPFPPS</sequence>
<evidence type="ECO:0000256" key="5">
    <source>
        <dbReference type="ARBA" id="ARBA00022777"/>
    </source>
</evidence>
<name>A0ABV3FDR3_9NOCA</name>
<dbReference type="PROSITE" id="PS00107">
    <property type="entry name" value="PROTEIN_KINASE_ATP"/>
    <property type="match status" value="1"/>
</dbReference>
<evidence type="ECO:0000256" key="3">
    <source>
        <dbReference type="ARBA" id="ARBA00022679"/>
    </source>
</evidence>
<feature type="transmembrane region" description="Helical" evidence="8">
    <location>
        <begin position="307"/>
        <end position="326"/>
    </location>
</feature>
<dbReference type="PROSITE" id="PS00108">
    <property type="entry name" value="PROTEIN_KINASE_ST"/>
    <property type="match status" value="1"/>
</dbReference>
<comment type="caution">
    <text evidence="10">The sequence shown here is derived from an EMBL/GenBank/DDBJ whole genome shotgun (WGS) entry which is preliminary data.</text>
</comment>
<dbReference type="PROSITE" id="PS50011">
    <property type="entry name" value="PROTEIN_KINASE_DOM"/>
    <property type="match status" value="1"/>
</dbReference>
<evidence type="ECO:0000256" key="1">
    <source>
        <dbReference type="ARBA" id="ARBA00012513"/>
    </source>
</evidence>
<dbReference type="PANTHER" id="PTHR43289:SF6">
    <property type="entry name" value="SERINE_THREONINE-PROTEIN KINASE NEKL-3"/>
    <property type="match status" value="1"/>
</dbReference>
<dbReference type="RefSeq" id="WP_357982850.1">
    <property type="nucleotide sequence ID" value="NZ_JBFAIH010000016.1"/>
</dbReference>
<proteinExistence type="predicted"/>
<keyword evidence="4 7" id="KW-0547">Nucleotide-binding</keyword>
<keyword evidence="8" id="KW-0472">Membrane</keyword>
<gene>
    <name evidence="10" type="ORF">AB0H72_24420</name>
</gene>
<accession>A0ABV3FDR3</accession>
<dbReference type="InterPro" id="IPR017441">
    <property type="entry name" value="Protein_kinase_ATP_BS"/>
</dbReference>
<keyword evidence="3 10" id="KW-0808">Transferase</keyword>
<dbReference type="InterPro" id="IPR000719">
    <property type="entry name" value="Prot_kinase_dom"/>
</dbReference>
<organism evidence="10 11">
    <name type="scientific">Nocardia fusca</name>
    <dbReference type="NCBI Taxonomy" id="941183"/>
    <lineage>
        <taxon>Bacteria</taxon>
        <taxon>Bacillati</taxon>
        <taxon>Actinomycetota</taxon>
        <taxon>Actinomycetes</taxon>
        <taxon>Mycobacteriales</taxon>
        <taxon>Nocardiaceae</taxon>
        <taxon>Nocardia</taxon>
    </lineage>
</organism>
<keyword evidence="5 10" id="KW-0418">Kinase</keyword>
<dbReference type="SUPFAM" id="SSF56112">
    <property type="entry name" value="Protein kinase-like (PK-like)"/>
    <property type="match status" value="1"/>
</dbReference>
<evidence type="ECO:0000313" key="10">
    <source>
        <dbReference type="EMBL" id="MEV0365847.1"/>
    </source>
</evidence>
<dbReference type="CDD" id="cd14014">
    <property type="entry name" value="STKc_PknB_like"/>
    <property type="match status" value="1"/>
</dbReference>
<dbReference type="SMART" id="SM00220">
    <property type="entry name" value="S_TKc"/>
    <property type="match status" value="1"/>
</dbReference>
<keyword evidence="2" id="KW-0723">Serine/threonine-protein kinase</keyword>
<dbReference type="InterPro" id="IPR008271">
    <property type="entry name" value="Ser/Thr_kinase_AS"/>
</dbReference>
<dbReference type="Gene3D" id="3.30.200.20">
    <property type="entry name" value="Phosphorylase Kinase, domain 1"/>
    <property type="match status" value="1"/>
</dbReference>
<dbReference type="Gene3D" id="1.10.510.10">
    <property type="entry name" value="Transferase(Phosphotransferase) domain 1"/>
    <property type="match status" value="1"/>
</dbReference>
<evidence type="ECO:0000313" key="11">
    <source>
        <dbReference type="Proteomes" id="UP001551658"/>
    </source>
</evidence>
<evidence type="ECO:0000256" key="7">
    <source>
        <dbReference type="PROSITE-ProRule" id="PRU10141"/>
    </source>
</evidence>
<keyword evidence="8" id="KW-1133">Transmembrane helix</keyword>
<dbReference type="Pfam" id="PF00069">
    <property type="entry name" value="Pkinase"/>
    <property type="match status" value="1"/>
</dbReference>
<dbReference type="InterPro" id="IPR011009">
    <property type="entry name" value="Kinase-like_dom_sf"/>
</dbReference>
<feature type="binding site" evidence="7">
    <location>
        <position position="43"/>
    </location>
    <ligand>
        <name>ATP</name>
        <dbReference type="ChEBI" id="CHEBI:30616"/>
    </ligand>
</feature>
<evidence type="ECO:0000256" key="8">
    <source>
        <dbReference type="SAM" id="Phobius"/>
    </source>
</evidence>
<evidence type="ECO:0000256" key="6">
    <source>
        <dbReference type="ARBA" id="ARBA00022840"/>
    </source>
</evidence>
<dbReference type="PANTHER" id="PTHR43289">
    <property type="entry name" value="MITOGEN-ACTIVATED PROTEIN KINASE KINASE KINASE 20-RELATED"/>
    <property type="match status" value="1"/>
</dbReference>
<feature type="domain" description="Protein kinase" evidence="9">
    <location>
        <begin position="14"/>
        <end position="282"/>
    </location>
</feature>
<dbReference type="GO" id="GO:0004674">
    <property type="term" value="F:protein serine/threonine kinase activity"/>
    <property type="evidence" value="ECO:0007669"/>
    <property type="project" value="UniProtKB-EC"/>
</dbReference>
<keyword evidence="6 7" id="KW-0067">ATP-binding</keyword>
<evidence type="ECO:0000259" key="9">
    <source>
        <dbReference type="PROSITE" id="PS50011"/>
    </source>
</evidence>
<dbReference type="EC" id="2.7.11.1" evidence="1"/>
<reference evidence="10 11" key="1">
    <citation type="submission" date="2024-06" db="EMBL/GenBank/DDBJ databases">
        <title>The Natural Products Discovery Center: Release of the First 8490 Sequenced Strains for Exploring Actinobacteria Biosynthetic Diversity.</title>
        <authorList>
            <person name="Kalkreuter E."/>
            <person name="Kautsar S.A."/>
            <person name="Yang D."/>
            <person name="Bader C.D."/>
            <person name="Teijaro C.N."/>
            <person name="Fluegel L."/>
            <person name="Davis C.M."/>
            <person name="Simpson J.R."/>
            <person name="Lauterbach L."/>
            <person name="Steele A.D."/>
            <person name="Gui C."/>
            <person name="Meng S."/>
            <person name="Li G."/>
            <person name="Viehrig K."/>
            <person name="Ye F."/>
            <person name="Su P."/>
            <person name="Kiefer A.F."/>
            <person name="Nichols A."/>
            <person name="Cepeda A.J."/>
            <person name="Yan W."/>
            <person name="Fan B."/>
            <person name="Jiang Y."/>
            <person name="Adhikari A."/>
            <person name="Zheng C.-J."/>
            <person name="Schuster L."/>
            <person name="Cowan T.M."/>
            <person name="Smanski M.J."/>
            <person name="Chevrette M.G."/>
            <person name="De Carvalho L.P.S."/>
            <person name="Shen B."/>
        </authorList>
    </citation>
    <scope>NUCLEOTIDE SEQUENCE [LARGE SCALE GENOMIC DNA]</scope>
    <source>
        <strain evidence="10 11">NPDC050671</strain>
    </source>
</reference>
<evidence type="ECO:0000256" key="4">
    <source>
        <dbReference type="ARBA" id="ARBA00022741"/>
    </source>
</evidence>
<evidence type="ECO:0000256" key="2">
    <source>
        <dbReference type="ARBA" id="ARBA00022527"/>
    </source>
</evidence>
<keyword evidence="8" id="KW-0812">Transmembrane</keyword>
<dbReference type="Proteomes" id="UP001551658">
    <property type="component" value="Unassembled WGS sequence"/>
</dbReference>
<protein>
    <recommendedName>
        <fullName evidence="1">non-specific serine/threonine protein kinase</fullName>
        <ecNumber evidence="1">2.7.11.1</ecNumber>
    </recommendedName>
</protein>
<keyword evidence="11" id="KW-1185">Reference proteome</keyword>
<dbReference type="EMBL" id="JBFAIH010000016">
    <property type="protein sequence ID" value="MEV0365847.1"/>
    <property type="molecule type" value="Genomic_DNA"/>
</dbReference>